<dbReference type="GO" id="GO:0099604">
    <property type="term" value="F:ligand-gated calcium channel activity"/>
    <property type="evidence" value="ECO:0007669"/>
    <property type="project" value="TreeGrafter"/>
</dbReference>
<feature type="transmembrane region" description="Helical" evidence="5">
    <location>
        <begin position="31"/>
        <end position="51"/>
    </location>
</feature>
<dbReference type="Pfam" id="PF00520">
    <property type="entry name" value="Ion_trans"/>
    <property type="match status" value="1"/>
</dbReference>
<reference evidence="7" key="2">
    <citation type="submission" date="2020-11" db="EMBL/GenBank/DDBJ databases">
        <authorList>
            <person name="McCartney M.A."/>
            <person name="Auch B."/>
            <person name="Kono T."/>
            <person name="Mallez S."/>
            <person name="Becker A."/>
            <person name="Gohl D.M."/>
            <person name="Silverstein K.A.T."/>
            <person name="Koren S."/>
            <person name="Bechman K.B."/>
            <person name="Herman A."/>
            <person name="Abrahante J.E."/>
            <person name="Garbe J."/>
        </authorList>
    </citation>
    <scope>NUCLEOTIDE SEQUENCE</scope>
    <source>
        <strain evidence="7">Duluth1</strain>
        <tissue evidence="7">Whole animal</tissue>
    </source>
</reference>
<evidence type="ECO:0000256" key="4">
    <source>
        <dbReference type="ARBA" id="ARBA00023136"/>
    </source>
</evidence>
<feature type="non-terminal residue" evidence="7">
    <location>
        <position position="342"/>
    </location>
</feature>
<accession>A0A9D4F2S3</accession>
<sequence length="342" mass="40366">MHQIYHMPGYEKAIRCMQRIRKLKSYFSEGWNCIDLFTIAMFLLGFGLRFIQFRDTSYDWPRVVLAVDFIAFFFRLAHIFSVRETLGPKLIMIRRMVQDLMYFLVIMAVFLLAYAIASCSILYPNAPLTWKTARQITWKPYWHLYGELFLEDMEDSTDCGNDTSLWTNGTSPRCPTETGRFFGPILMGVYLLFSNILLLNLLIAIFSNTFTKIHEESDKIWCFQRYVMTKEYALRPVICPPVNVFWHIYQLFQCCLHKCTHELLDDPFHVLYDDTKSVALDFRRISLSEFMKGSLSTYLKRKETDSNDSMITTANEKLDDLKNNAKHEEEFRKTMITWTLQA</sequence>
<gene>
    <name evidence="7" type="ORF">DPMN_144788</name>
</gene>
<keyword evidence="4 5" id="KW-0472">Membrane</keyword>
<dbReference type="AlphaFoldDB" id="A0A9D4F2S3"/>
<keyword evidence="2 5" id="KW-0812">Transmembrane</keyword>
<proteinExistence type="predicted"/>
<feature type="transmembrane region" description="Helical" evidence="5">
    <location>
        <begin position="63"/>
        <end position="80"/>
    </location>
</feature>
<evidence type="ECO:0000259" key="6">
    <source>
        <dbReference type="Pfam" id="PF00520"/>
    </source>
</evidence>
<dbReference type="PANTHER" id="PTHR13800">
    <property type="entry name" value="TRANSIENT RECEPTOR POTENTIAL CATION CHANNEL, SUBFAMILY M, MEMBER 6"/>
    <property type="match status" value="1"/>
</dbReference>
<name>A0A9D4F2S3_DREPO</name>
<feature type="transmembrane region" description="Helical" evidence="5">
    <location>
        <begin position="100"/>
        <end position="123"/>
    </location>
</feature>
<comment type="caution">
    <text evidence="7">The sequence shown here is derived from an EMBL/GenBank/DDBJ whole genome shotgun (WGS) entry which is preliminary data.</text>
</comment>
<comment type="subcellular location">
    <subcellularLocation>
        <location evidence="1">Membrane</location>
        <topology evidence="1">Multi-pass membrane protein</topology>
    </subcellularLocation>
</comment>
<evidence type="ECO:0000256" key="1">
    <source>
        <dbReference type="ARBA" id="ARBA00004141"/>
    </source>
</evidence>
<dbReference type="EMBL" id="JAIWYP010000007">
    <property type="protein sequence ID" value="KAH3791305.1"/>
    <property type="molecule type" value="Genomic_DNA"/>
</dbReference>
<dbReference type="InterPro" id="IPR005821">
    <property type="entry name" value="Ion_trans_dom"/>
</dbReference>
<dbReference type="GO" id="GO:0005886">
    <property type="term" value="C:plasma membrane"/>
    <property type="evidence" value="ECO:0007669"/>
    <property type="project" value="TreeGrafter"/>
</dbReference>
<organism evidence="7 8">
    <name type="scientific">Dreissena polymorpha</name>
    <name type="common">Zebra mussel</name>
    <name type="synonym">Mytilus polymorpha</name>
    <dbReference type="NCBI Taxonomy" id="45954"/>
    <lineage>
        <taxon>Eukaryota</taxon>
        <taxon>Metazoa</taxon>
        <taxon>Spiralia</taxon>
        <taxon>Lophotrochozoa</taxon>
        <taxon>Mollusca</taxon>
        <taxon>Bivalvia</taxon>
        <taxon>Autobranchia</taxon>
        <taxon>Heteroconchia</taxon>
        <taxon>Euheterodonta</taxon>
        <taxon>Imparidentia</taxon>
        <taxon>Neoheterodontei</taxon>
        <taxon>Myida</taxon>
        <taxon>Dreissenoidea</taxon>
        <taxon>Dreissenidae</taxon>
        <taxon>Dreissena</taxon>
    </lineage>
</organism>
<evidence type="ECO:0000313" key="8">
    <source>
        <dbReference type="Proteomes" id="UP000828390"/>
    </source>
</evidence>
<keyword evidence="8" id="KW-1185">Reference proteome</keyword>
<reference evidence="7" key="1">
    <citation type="journal article" date="2019" name="bioRxiv">
        <title>The Genome of the Zebra Mussel, Dreissena polymorpha: A Resource for Invasive Species Research.</title>
        <authorList>
            <person name="McCartney M.A."/>
            <person name="Auch B."/>
            <person name="Kono T."/>
            <person name="Mallez S."/>
            <person name="Zhang Y."/>
            <person name="Obille A."/>
            <person name="Becker A."/>
            <person name="Abrahante J.E."/>
            <person name="Garbe J."/>
            <person name="Badalamenti J.P."/>
            <person name="Herman A."/>
            <person name="Mangelson H."/>
            <person name="Liachko I."/>
            <person name="Sullivan S."/>
            <person name="Sone E.D."/>
            <person name="Koren S."/>
            <person name="Silverstein K.A.T."/>
            <person name="Beckman K.B."/>
            <person name="Gohl D.M."/>
        </authorList>
    </citation>
    <scope>NUCLEOTIDE SEQUENCE</scope>
    <source>
        <strain evidence="7">Duluth1</strain>
        <tissue evidence="7">Whole animal</tissue>
    </source>
</reference>
<protein>
    <recommendedName>
        <fullName evidence="6">Ion transport domain-containing protein</fullName>
    </recommendedName>
</protein>
<evidence type="ECO:0000256" key="3">
    <source>
        <dbReference type="ARBA" id="ARBA00022989"/>
    </source>
</evidence>
<evidence type="ECO:0000256" key="2">
    <source>
        <dbReference type="ARBA" id="ARBA00022692"/>
    </source>
</evidence>
<feature type="transmembrane region" description="Helical" evidence="5">
    <location>
        <begin position="181"/>
        <end position="206"/>
    </location>
</feature>
<dbReference type="Proteomes" id="UP000828390">
    <property type="component" value="Unassembled WGS sequence"/>
</dbReference>
<evidence type="ECO:0000256" key="5">
    <source>
        <dbReference type="SAM" id="Phobius"/>
    </source>
</evidence>
<feature type="domain" description="Ion transport" evidence="6">
    <location>
        <begin position="22"/>
        <end position="217"/>
    </location>
</feature>
<dbReference type="PANTHER" id="PTHR13800:SF12">
    <property type="entry name" value="TRANSIENT RECEPTOR POTENTIAL CATION CHANNEL SUBFAMILY M MEMBER-LIKE 2"/>
    <property type="match status" value="1"/>
</dbReference>
<dbReference type="InterPro" id="IPR050927">
    <property type="entry name" value="TRPM"/>
</dbReference>
<evidence type="ECO:0000313" key="7">
    <source>
        <dbReference type="EMBL" id="KAH3791305.1"/>
    </source>
</evidence>
<keyword evidence="3 5" id="KW-1133">Transmembrane helix</keyword>